<dbReference type="Proteomes" id="UP000230605">
    <property type="component" value="Chromosome 4"/>
</dbReference>
<evidence type="ECO:0000313" key="4">
    <source>
        <dbReference type="Proteomes" id="UP000230605"/>
    </source>
</evidence>
<dbReference type="OrthoDB" id="4218123at2759"/>
<feature type="transmembrane region" description="Helical" evidence="1">
    <location>
        <begin position="145"/>
        <end position="168"/>
    </location>
</feature>
<reference evidence="3 5" key="2">
    <citation type="submission" date="2023-09" db="EMBL/GenBank/DDBJ databases">
        <title>Complete-Gapless Cercospora beticola genome.</title>
        <authorList>
            <person name="Wyatt N.A."/>
            <person name="Spanner R.E."/>
            <person name="Bolton M.D."/>
        </authorList>
    </citation>
    <scope>NUCLEOTIDE SEQUENCE [LARGE SCALE GENOMIC DNA]</scope>
    <source>
        <strain evidence="3">Cb09-40</strain>
    </source>
</reference>
<reference evidence="2 4" key="1">
    <citation type="submission" date="2015-10" db="EMBL/GenBank/DDBJ databases">
        <title>The cercosporin biosynthetic gene cluster was horizontally transferred to several fungal lineages and shown to be expanded in Cercospora beticola based on microsynteny with recipient genomes.</title>
        <authorList>
            <person name="De Jonge R."/>
            <person name="Ebert M.K."/>
            <person name="Suttle J.C."/>
            <person name="Jurick Ii W.M."/>
            <person name="Secor G.A."/>
            <person name="Thomma B.P."/>
            <person name="Van De Peer Y."/>
            <person name="Bolton M.D."/>
        </authorList>
    </citation>
    <scope>NUCLEOTIDE SEQUENCE [LARGE SCALE GENOMIC DNA]</scope>
    <source>
        <strain evidence="2 4">09-40</strain>
    </source>
</reference>
<dbReference type="AlphaFoldDB" id="A0A2G5HLB7"/>
<dbReference type="Proteomes" id="UP001302367">
    <property type="component" value="Chromosome 4"/>
</dbReference>
<feature type="transmembrane region" description="Helical" evidence="1">
    <location>
        <begin position="48"/>
        <end position="69"/>
    </location>
</feature>
<sequence length="356" mass="39008">MVSWGTIQSLVLFLGPLILPKAIAFYRSIKNRPSNASSIKPLSSSASIALGILFLSGLVAFLSTLPIFAPENIFRLTQSRLHTSGGVLLTRLGALRPVTETDQKLREVFDAGGLEARLLYVRYGPNVLIENTLGQVGEIDMGRNFFLYALPGLLGPHLAHLFALGIATSGTWCGTEGAKWRTIAVILGLVVAVLEVYFVVNYDDARNLRSVRFNDVDFLFWKMRVWRGIGVAAVDAGLGWCVWAQATGRAWDGVGSAGERLRDQVKVLEGTLFKARGVGVIRNGVVRDAGLRRRVDDYWMKEGEVMKDVIEQPEVLEAQRNALKRMNAAGTAQEAEAFINVLLDGPSPPQLPVGRY</sequence>
<accession>A0A2G5HLB7</accession>
<evidence type="ECO:0000313" key="2">
    <source>
        <dbReference type="EMBL" id="PIA93320.1"/>
    </source>
</evidence>
<keyword evidence="1" id="KW-1133">Transmembrane helix</keyword>
<protein>
    <submittedName>
        <fullName evidence="2">Uncharacterized protein</fullName>
    </submittedName>
</protein>
<gene>
    <name evidence="2" type="ORF">CB0940_04889</name>
    <name evidence="3" type="ORF">RHO25_006806</name>
</gene>
<dbReference type="EMBL" id="CP134187">
    <property type="protein sequence ID" value="WPB02172.1"/>
    <property type="molecule type" value="Genomic_DNA"/>
</dbReference>
<keyword evidence="5" id="KW-1185">Reference proteome</keyword>
<dbReference type="PANTHER" id="PTHR39470">
    <property type="entry name" value="CHROMOSOME 10, WHOLE GENOME SHOTGUN SEQUENCE"/>
    <property type="match status" value="1"/>
</dbReference>
<evidence type="ECO:0000313" key="5">
    <source>
        <dbReference type="Proteomes" id="UP001302367"/>
    </source>
</evidence>
<evidence type="ECO:0000313" key="3">
    <source>
        <dbReference type="EMBL" id="WPB02172.1"/>
    </source>
</evidence>
<feature type="transmembrane region" description="Helical" evidence="1">
    <location>
        <begin position="180"/>
        <end position="200"/>
    </location>
</feature>
<keyword evidence="1" id="KW-0472">Membrane</keyword>
<keyword evidence="1" id="KW-0812">Transmembrane</keyword>
<dbReference type="EMBL" id="LKMD01000105">
    <property type="protein sequence ID" value="PIA93320.1"/>
    <property type="molecule type" value="Genomic_DNA"/>
</dbReference>
<proteinExistence type="predicted"/>
<evidence type="ECO:0000256" key="1">
    <source>
        <dbReference type="SAM" id="Phobius"/>
    </source>
</evidence>
<name>A0A2G5HLB7_CERBT</name>
<organism evidence="2 4">
    <name type="scientific">Cercospora beticola</name>
    <name type="common">Sugarbeet leaf spot fungus</name>
    <dbReference type="NCBI Taxonomy" id="122368"/>
    <lineage>
        <taxon>Eukaryota</taxon>
        <taxon>Fungi</taxon>
        <taxon>Dikarya</taxon>
        <taxon>Ascomycota</taxon>
        <taxon>Pezizomycotina</taxon>
        <taxon>Dothideomycetes</taxon>
        <taxon>Dothideomycetidae</taxon>
        <taxon>Mycosphaerellales</taxon>
        <taxon>Mycosphaerellaceae</taxon>
        <taxon>Cercospora</taxon>
    </lineage>
</organism>
<dbReference type="PANTHER" id="PTHR39470:SF1">
    <property type="entry name" value="CHORISMATE SYNTHASE PROTEIN"/>
    <property type="match status" value="1"/>
</dbReference>